<keyword evidence="2" id="KW-1185">Reference proteome</keyword>
<dbReference type="OMA" id="ESEMEMY"/>
<dbReference type="OrthoDB" id="3109335at2759"/>
<dbReference type="AlphaFoldDB" id="A0A284RDB9"/>
<accession>A0A284RDB9</accession>
<evidence type="ECO:0000313" key="1">
    <source>
        <dbReference type="EMBL" id="SJL06756.1"/>
    </source>
</evidence>
<reference evidence="2" key="1">
    <citation type="journal article" date="2017" name="Nat. Ecol. Evol.">
        <title>Genome expansion and lineage-specific genetic innovations in the forest pathogenic fungi Armillaria.</title>
        <authorList>
            <person name="Sipos G."/>
            <person name="Prasanna A.N."/>
            <person name="Walter M.C."/>
            <person name="O'Connor E."/>
            <person name="Balint B."/>
            <person name="Krizsan K."/>
            <person name="Kiss B."/>
            <person name="Hess J."/>
            <person name="Varga T."/>
            <person name="Slot J."/>
            <person name="Riley R."/>
            <person name="Boka B."/>
            <person name="Rigling D."/>
            <person name="Barry K."/>
            <person name="Lee J."/>
            <person name="Mihaltcheva S."/>
            <person name="LaButti K."/>
            <person name="Lipzen A."/>
            <person name="Waldron R."/>
            <person name="Moloney N.M."/>
            <person name="Sperisen C."/>
            <person name="Kredics L."/>
            <person name="Vagvoelgyi C."/>
            <person name="Patrignani A."/>
            <person name="Fitzpatrick D."/>
            <person name="Nagy I."/>
            <person name="Doyle S."/>
            <person name="Anderson J.B."/>
            <person name="Grigoriev I.V."/>
            <person name="Gueldener U."/>
            <person name="Muensterkoetter M."/>
            <person name="Nagy L.G."/>
        </authorList>
    </citation>
    <scope>NUCLEOTIDE SEQUENCE [LARGE SCALE GENOMIC DNA]</scope>
    <source>
        <strain evidence="2">C18/9</strain>
    </source>
</reference>
<sequence length="330" mass="37722">MAQDKVYTGSECCGKCWTDKATCFVCGGVRTCQHCCVKKVQCMFNKGGDNGGSTESTSVMEILQDISARMACLDDKVEAVMAWVEDLVDDYHIDNNIQYPEDFIPKSIKAKFEVLRIELQKTSNIYCEVLCEVAKYRLDRDMVLIKAEGLQVLASEMLLRVEDPYKILNKSFWIRTVGATGLHEKMLAHNKFLWAHQDFYNVHGHRVEWQLWKRLLKDQEGYRVEDSDEPLDLEEEIQMDMVPGAESIGILDLDAMIKMPMPVEDLEEEVEKECCQQAMARMRAKKCEKGEVVESEMEMYEDLEPVLVQEVEKEKEKDVEMAGPSGADAA</sequence>
<protein>
    <submittedName>
        <fullName evidence="1">Uncharacterized protein</fullName>
    </submittedName>
</protein>
<dbReference type="Proteomes" id="UP000219338">
    <property type="component" value="Unassembled WGS sequence"/>
</dbReference>
<name>A0A284RDB9_ARMOS</name>
<organism evidence="1 2">
    <name type="scientific">Armillaria ostoyae</name>
    <name type="common">Armillaria root rot fungus</name>
    <dbReference type="NCBI Taxonomy" id="47428"/>
    <lineage>
        <taxon>Eukaryota</taxon>
        <taxon>Fungi</taxon>
        <taxon>Dikarya</taxon>
        <taxon>Basidiomycota</taxon>
        <taxon>Agaricomycotina</taxon>
        <taxon>Agaricomycetes</taxon>
        <taxon>Agaricomycetidae</taxon>
        <taxon>Agaricales</taxon>
        <taxon>Marasmiineae</taxon>
        <taxon>Physalacriaceae</taxon>
        <taxon>Armillaria</taxon>
    </lineage>
</organism>
<proteinExistence type="predicted"/>
<evidence type="ECO:0000313" key="2">
    <source>
        <dbReference type="Proteomes" id="UP000219338"/>
    </source>
</evidence>
<gene>
    <name evidence="1" type="ORF">ARMOST_10098</name>
</gene>
<dbReference type="EMBL" id="FUEG01000007">
    <property type="protein sequence ID" value="SJL06756.1"/>
    <property type="molecule type" value="Genomic_DNA"/>
</dbReference>